<gene>
    <name evidence="1" type="ORF">WMSIL1_LOCUS11434</name>
</gene>
<dbReference type="Proteomes" id="UP000321570">
    <property type="component" value="Unassembled WGS sequence"/>
</dbReference>
<dbReference type="EMBL" id="CABIJS010000544">
    <property type="protein sequence ID" value="VUZ53152.1"/>
    <property type="molecule type" value="Genomic_DNA"/>
</dbReference>
<evidence type="ECO:0000313" key="2">
    <source>
        <dbReference type="Proteomes" id="UP000321570"/>
    </source>
</evidence>
<dbReference type="AlphaFoldDB" id="A0A564Z110"/>
<evidence type="ECO:0000313" key="1">
    <source>
        <dbReference type="EMBL" id="VUZ53152.1"/>
    </source>
</evidence>
<sequence length="88" mass="9744">MAFRPTILKSFSLSRGILIFSSRGYIAKNEQIKGYADGSPEREKLEASLSKMQSNTPNSVPVCIGDREIATNEHLEHAYVGLSFLKTP</sequence>
<keyword evidence="2" id="KW-1185">Reference proteome</keyword>
<name>A0A564Z110_HYMDI</name>
<organism evidence="1 2">
    <name type="scientific">Hymenolepis diminuta</name>
    <name type="common">Rat tapeworm</name>
    <dbReference type="NCBI Taxonomy" id="6216"/>
    <lineage>
        <taxon>Eukaryota</taxon>
        <taxon>Metazoa</taxon>
        <taxon>Spiralia</taxon>
        <taxon>Lophotrochozoa</taxon>
        <taxon>Platyhelminthes</taxon>
        <taxon>Cestoda</taxon>
        <taxon>Eucestoda</taxon>
        <taxon>Cyclophyllidea</taxon>
        <taxon>Hymenolepididae</taxon>
        <taxon>Hymenolepis</taxon>
    </lineage>
</organism>
<reference evidence="1 2" key="1">
    <citation type="submission" date="2019-07" db="EMBL/GenBank/DDBJ databases">
        <authorList>
            <person name="Jastrzebski P J."/>
            <person name="Paukszto L."/>
            <person name="Jastrzebski P J."/>
        </authorList>
    </citation>
    <scope>NUCLEOTIDE SEQUENCE [LARGE SCALE GENOMIC DNA]</scope>
    <source>
        <strain evidence="1 2">WMS-il1</strain>
    </source>
</reference>
<proteinExistence type="predicted"/>
<protein>
    <submittedName>
        <fullName evidence="1">Uncharacterized protein</fullName>
    </submittedName>
</protein>
<accession>A0A564Z110</accession>